<accession>A0A8B5XU19</accession>
<feature type="transmembrane region" description="Helical" evidence="1">
    <location>
        <begin position="105"/>
        <end position="125"/>
    </location>
</feature>
<reference evidence="2 3" key="1">
    <citation type="submission" date="2019-07" db="EMBL/GenBank/DDBJ databases">
        <title>Genome assembly of Bacillus simplex strain GGC-P6A.</title>
        <authorList>
            <person name="Jennings M.E."/>
            <person name="Barton H.A."/>
        </authorList>
    </citation>
    <scope>NUCLEOTIDE SEQUENCE [LARGE SCALE GENOMIC DNA]</scope>
    <source>
        <strain evidence="2 3">GGC-P6A</strain>
    </source>
</reference>
<dbReference type="InterPro" id="IPR021560">
    <property type="entry name" value="DUF3021"/>
</dbReference>
<dbReference type="Proteomes" id="UP000317770">
    <property type="component" value="Unassembled WGS sequence"/>
</dbReference>
<sequence>MCVFPIRGKRICFSALCSRDQESISMEKEGIMMKTLLFRSFVGICFGALVMVLTCFGVIAFGEVTALDSGIFVKNAIGCILCGWFFSTATIFFENEKWSLLSQTILHFLTVSILYFLLSFFVGWIPFSLKGLAIGIGIFIPFYMIIWTVFYLYFRFQMKILNDGLDKRRN</sequence>
<keyword evidence="1" id="KW-1133">Transmembrane helix</keyword>
<comment type="caution">
    <text evidence="2">The sequence shown here is derived from an EMBL/GenBank/DDBJ whole genome shotgun (WGS) entry which is preliminary data.</text>
</comment>
<dbReference type="EMBL" id="VNKI01000011">
    <property type="protein sequence ID" value="TVX77771.1"/>
    <property type="molecule type" value="Genomic_DNA"/>
</dbReference>
<keyword evidence="1" id="KW-0812">Transmembrane</keyword>
<proteinExistence type="predicted"/>
<protein>
    <submittedName>
        <fullName evidence="2">DUF3021 domain-containing protein</fullName>
    </submittedName>
</protein>
<evidence type="ECO:0000256" key="1">
    <source>
        <dbReference type="SAM" id="Phobius"/>
    </source>
</evidence>
<feature type="transmembrane region" description="Helical" evidence="1">
    <location>
        <begin position="131"/>
        <end position="154"/>
    </location>
</feature>
<dbReference type="AlphaFoldDB" id="A0A8B5XU19"/>
<gene>
    <name evidence="2" type="ORF">FQP34_21785</name>
</gene>
<dbReference type="Pfam" id="PF11457">
    <property type="entry name" value="DUF3021"/>
    <property type="match status" value="1"/>
</dbReference>
<keyword evidence="1" id="KW-0472">Membrane</keyword>
<evidence type="ECO:0000313" key="3">
    <source>
        <dbReference type="Proteomes" id="UP000317770"/>
    </source>
</evidence>
<evidence type="ECO:0000313" key="2">
    <source>
        <dbReference type="EMBL" id="TVX77771.1"/>
    </source>
</evidence>
<name>A0A8B5XU19_9BACI</name>
<organism evidence="2 3">
    <name type="scientific">Peribacillus simplex</name>
    <dbReference type="NCBI Taxonomy" id="1478"/>
    <lineage>
        <taxon>Bacteria</taxon>
        <taxon>Bacillati</taxon>
        <taxon>Bacillota</taxon>
        <taxon>Bacilli</taxon>
        <taxon>Bacillales</taxon>
        <taxon>Bacillaceae</taxon>
        <taxon>Peribacillus</taxon>
    </lineage>
</organism>
<feature type="transmembrane region" description="Helical" evidence="1">
    <location>
        <begin position="36"/>
        <end position="59"/>
    </location>
</feature>
<feature type="transmembrane region" description="Helical" evidence="1">
    <location>
        <begin position="71"/>
        <end position="93"/>
    </location>
</feature>